<dbReference type="InterPro" id="IPR018247">
    <property type="entry name" value="EF_Hand_1_Ca_BS"/>
</dbReference>
<sequence length="1252" mass="134696">MFPTAVVLLLVAAPPTVTDPAVDFRSAERLYTAERFGEAEPLYRNALETDDRFLKREAYNRLMNLYVRTGRPDKGLAIVTAFRTWLRQVGDTDPAGTELVAAQCHLELGYVDAAEKSLAVALGGALTPERRLDALRLRAEIALQKKDASEKPHWAELEKAAAKMLAGAERANDGPLRVTAGRALAEARFRLGDTDGALAVLAAFPELHDKLEDQLGRRDTQRQRAKLLAAKGQFADAAKLFQESLDLHRKHQAKRRLLAGDVLAEWSAAALAAGRSADAVKLRDAAAVEYRAALDAPADNPDADGTLAAFVRLQALTRSAKQFAQALEVSRSAGERWAGDPLLDARLKADRGGLELMASAYQTARKLLTEALADLETAEPPNLRALPKVLVNLATAELACDAPERAEPLLTRCAELYRKYKLPTDAVRVECDYLSGVAAGRKGAFADAIGHFRAGLALCDAVGASAEPVRFNLWLNIALIHKEQGDTDAASESLKSAAAVLARYAEPDDLSAALIDAVRADLFLSQGLIGPALKLVPHLEAVSAKHARSAGYLGATARHVRALDLLSRKDIAAAEAIWTELADAQRKDGHILLARTLNFLGICAELRGSPTDATKRFEEARAFQGNRPRCPPATRAITLWRLAVLADKAGKRDQAKKLLTEVFDVADRARLNTFGEAAQRAQFFAQFAPAFEMLAAWCARDNDGEGVLRVVARSRSRTLLDQMLAAGVDPRDRLTGDNRTALLAREADARRTVSRLRTQAMQLTSDQAEDPAAKKLLAELETAQKEYAESWREIANADPLTRVLTDPAFAETSLAQVRKEAHKSGGVLLTYMVGRDASFAVLCTDPATAPQVFRLFAPRAVASDIGDAPAGDLVARAGFRGISLKSNTQQPERPATPATVENVQLTDTVVARLVNHYLQQIADPSFNPTRGIALVSRTPGAGTRATVSETLGDAVLPPALREKIRASRAKRIVLVPDGALHKLPFEALTLSAEPTTVYALDELPAVCYAPSLAVLAVVLNRPRVTEGEPALLTVGDPAYHESEPTAGPLSRGGALPRLPYTATESKKVRQYFAPDRVTALEQADATEVKVVAALPGKRFIHLAAHGFADEAFGNAFAAVALTPPPRGREDSNNDGFLTLHEISRLKLTGCELTVLSACVTNVGPQRPLEAGVTLAGAFLGAGSRGVMASCWSVDDRATAEMMAAFFGAVRPERGKGAAYPEALKNARLAVRGKPGWEAPFFWAPFVYLGPPD</sequence>
<dbReference type="InterPro" id="IPR024983">
    <property type="entry name" value="CHAT_dom"/>
</dbReference>
<dbReference type="Gene3D" id="1.25.40.10">
    <property type="entry name" value="Tetratricopeptide repeat domain"/>
    <property type="match status" value="3"/>
</dbReference>
<dbReference type="EMBL" id="JAGKQQ010000001">
    <property type="protein sequence ID" value="MBP3954025.1"/>
    <property type="molecule type" value="Genomic_DNA"/>
</dbReference>
<protein>
    <submittedName>
        <fullName evidence="3">CHAT domain-containing protein</fullName>
    </submittedName>
</protein>
<keyword evidence="4" id="KW-1185">Reference proteome</keyword>
<dbReference type="PANTHER" id="PTHR10098">
    <property type="entry name" value="RAPSYN-RELATED"/>
    <property type="match status" value="1"/>
</dbReference>
<reference evidence="3 4" key="1">
    <citation type="submission" date="2021-04" db="EMBL/GenBank/DDBJ databases">
        <authorList>
            <person name="Ivanova A."/>
        </authorList>
    </citation>
    <scope>NUCLEOTIDE SEQUENCE [LARGE SCALE GENOMIC DNA]</scope>
    <source>
        <strain evidence="3 4">G18</strain>
    </source>
</reference>
<organism evidence="3 4">
    <name type="scientific">Gemmata palustris</name>
    <dbReference type="NCBI Taxonomy" id="2822762"/>
    <lineage>
        <taxon>Bacteria</taxon>
        <taxon>Pseudomonadati</taxon>
        <taxon>Planctomycetota</taxon>
        <taxon>Planctomycetia</taxon>
        <taxon>Gemmatales</taxon>
        <taxon>Gemmataceae</taxon>
        <taxon>Gemmata</taxon>
    </lineage>
</organism>
<dbReference type="InterPro" id="IPR019734">
    <property type="entry name" value="TPR_rpt"/>
</dbReference>
<dbReference type="RefSeq" id="WP_210652105.1">
    <property type="nucleotide sequence ID" value="NZ_JAGKQQ010000001.1"/>
</dbReference>
<evidence type="ECO:0000313" key="3">
    <source>
        <dbReference type="EMBL" id="MBP3954025.1"/>
    </source>
</evidence>
<dbReference type="InterPro" id="IPR011990">
    <property type="entry name" value="TPR-like_helical_dom_sf"/>
</dbReference>
<accession>A0ABS5BJY9</accession>
<evidence type="ECO:0000313" key="4">
    <source>
        <dbReference type="Proteomes" id="UP000676565"/>
    </source>
</evidence>
<gene>
    <name evidence="3" type="ORF">J8F10_01765</name>
</gene>
<dbReference type="PROSITE" id="PS00018">
    <property type="entry name" value="EF_HAND_1"/>
    <property type="match status" value="1"/>
</dbReference>
<comment type="caution">
    <text evidence="3">The sequence shown here is derived from an EMBL/GenBank/DDBJ whole genome shotgun (WGS) entry which is preliminary data.</text>
</comment>
<dbReference type="SUPFAM" id="SSF48452">
    <property type="entry name" value="TPR-like"/>
    <property type="match status" value="4"/>
</dbReference>
<dbReference type="Proteomes" id="UP000676565">
    <property type="component" value="Unassembled WGS sequence"/>
</dbReference>
<evidence type="ECO:0000256" key="1">
    <source>
        <dbReference type="SAM" id="MobiDB-lite"/>
    </source>
</evidence>
<feature type="region of interest" description="Disordered" evidence="1">
    <location>
        <begin position="1035"/>
        <end position="1055"/>
    </location>
</feature>
<evidence type="ECO:0000259" key="2">
    <source>
        <dbReference type="Pfam" id="PF12770"/>
    </source>
</evidence>
<dbReference type="PANTHER" id="PTHR10098:SF108">
    <property type="entry name" value="TETRATRICOPEPTIDE REPEAT PROTEIN 28"/>
    <property type="match status" value="1"/>
</dbReference>
<dbReference type="Pfam" id="PF12770">
    <property type="entry name" value="CHAT"/>
    <property type="match status" value="1"/>
</dbReference>
<feature type="domain" description="CHAT" evidence="2">
    <location>
        <begin position="948"/>
        <end position="1249"/>
    </location>
</feature>
<proteinExistence type="predicted"/>
<dbReference type="SMART" id="SM00028">
    <property type="entry name" value="TPR"/>
    <property type="match status" value="5"/>
</dbReference>
<name>A0ABS5BJY9_9BACT</name>